<evidence type="ECO:0000313" key="2">
    <source>
        <dbReference type="EMBL" id="QIE91648.1"/>
    </source>
</evidence>
<evidence type="ECO:0000313" key="3">
    <source>
        <dbReference type="Proteomes" id="UP000501063"/>
    </source>
</evidence>
<organism evidence="2 3">
    <name type="scientific">Pseudomonas nitroreducens</name>
    <dbReference type="NCBI Taxonomy" id="46680"/>
    <lineage>
        <taxon>Bacteria</taxon>
        <taxon>Pseudomonadati</taxon>
        <taxon>Pseudomonadota</taxon>
        <taxon>Gammaproteobacteria</taxon>
        <taxon>Pseudomonadales</taxon>
        <taxon>Pseudomonadaceae</taxon>
        <taxon>Pseudomonas</taxon>
    </lineage>
</organism>
<dbReference type="SMART" id="SM00052">
    <property type="entry name" value="EAL"/>
    <property type="match status" value="1"/>
</dbReference>
<reference evidence="2 3" key="1">
    <citation type="submission" date="2020-02" db="EMBL/GenBank/DDBJ databases">
        <title>Integrative conjugative elements (ICEs) and plasmids drive adaptation of Pseudomonas nitroreducens strain HBP1 to wastewater environment.</title>
        <authorList>
            <person name="Sentchilo V."/>
            <person name="Carraro N."/>
            <person name="Bertelli C."/>
            <person name="van der Meer J.R."/>
        </authorList>
    </citation>
    <scope>NUCLEOTIDE SEQUENCE [LARGE SCALE GENOMIC DNA]</scope>
    <source>
        <strain evidence="2 3">HBP1</strain>
        <plasmid evidence="3">ppnihbp1_1</plasmid>
    </source>
</reference>
<geneLocation type="plasmid" evidence="3">
    <name>ppnihbp1_1</name>
</geneLocation>
<proteinExistence type="predicted"/>
<evidence type="ECO:0000259" key="1">
    <source>
        <dbReference type="PROSITE" id="PS50883"/>
    </source>
</evidence>
<dbReference type="Pfam" id="PF00563">
    <property type="entry name" value="EAL"/>
    <property type="match status" value="1"/>
</dbReference>
<accession>A0A6G6J8H3</accession>
<dbReference type="EMBL" id="CP049142">
    <property type="protein sequence ID" value="QIE91648.1"/>
    <property type="molecule type" value="Genomic_DNA"/>
</dbReference>
<keyword evidence="2" id="KW-0614">Plasmid</keyword>
<protein>
    <submittedName>
        <fullName evidence="2">EAL domain-containing protein</fullName>
    </submittedName>
</protein>
<dbReference type="InterPro" id="IPR050706">
    <property type="entry name" value="Cyclic-di-GMP_PDE-like"/>
</dbReference>
<dbReference type="PANTHER" id="PTHR33121">
    <property type="entry name" value="CYCLIC DI-GMP PHOSPHODIESTERASE PDEF"/>
    <property type="match status" value="1"/>
</dbReference>
<name>A0A6G6J8H3_PSENT</name>
<dbReference type="AlphaFoldDB" id="A0A6G6J8H3"/>
<dbReference type="InterPro" id="IPR035919">
    <property type="entry name" value="EAL_sf"/>
</dbReference>
<dbReference type="KEGG" id="pnt:G5B91_33740"/>
<dbReference type="PROSITE" id="PS50883">
    <property type="entry name" value="EAL"/>
    <property type="match status" value="1"/>
</dbReference>
<sequence>MISHPRSTAVAVPELELALVVQPVMRVGSGLPMPVAYECLLRVVQAGELAPPARIIAAAEEDGSIVGLDMWVASQAARIAGAFPHASLWVNSSQISIGDSRFIEHAISEFDRHGVTSRMTFEITESANGDAFKIIQGLERLNLRAMPVMLDDLRDGFAKRQLLMNKAVTGCKLSRRTTQELATSSSVRAEVESLVRSCRAAGKRVVLEGIEHAGELELALNLDIELCQGFFFGRPARPEIFLHERG</sequence>
<dbReference type="CDD" id="cd01948">
    <property type="entry name" value="EAL"/>
    <property type="match status" value="1"/>
</dbReference>
<gene>
    <name evidence="2" type="ORF">G5B91_33740</name>
</gene>
<feature type="domain" description="EAL" evidence="1">
    <location>
        <begin position="1"/>
        <end position="246"/>
    </location>
</feature>
<dbReference type="InterPro" id="IPR001633">
    <property type="entry name" value="EAL_dom"/>
</dbReference>
<dbReference type="PANTHER" id="PTHR33121:SF70">
    <property type="entry name" value="SIGNALING PROTEIN YKOW"/>
    <property type="match status" value="1"/>
</dbReference>
<dbReference type="SUPFAM" id="SSF141868">
    <property type="entry name" value="EAL domain-like"/>
    <property type="match status" value="1"/>
</dbReference>
<dbReference type="GO" id="GO:0071111">
    <property type="term" value="F:cyclic-guanylate-specific phosphodiesterase activity"/>
    <property type="evidence" value="ECO:0007669"/>
    <property type="project" value="InterPro"/>
</dbReference>
<dbReference type="Gene3D" id="3.20.20.450">
    <property type="entry name" value="EAL domain"/>
    <property type="match status" value="1"/>
</dbReference>
<dbReference type="Proteomes" id="UP000501063">
    <property type="component" value="Plasmid pPniHBP1_1"/>
</dbReference>